<dbReference type="AlphaFoldDB" id="A0A8S3QX35"/>
<dbReference type="EMBL" id="CAJPWZ010000813">
    <property type="protein sequence ID" value="CAG2201003.1"/>
    <property type="molecule type" value="Genomic_DNA"/>
</dbReference>
<sequence>MKFPTWKQTSLVVLIHPSRAPPLTTAILATVASSPKQPAAKHRHTRTGQRRNLRMLTINCQSIRNKKHNIEVLIESTSPDIKIGTETWLHSDIQSSEFMNPSLGFNVYRNDRKSDAHGCVLIAVKQNLEFTNIIQSKSVELISGTLELPNGKKMVIAAYSRPPNRTDDNYIIDTYNELAKLKQQHKKAIFILSGDFNIPDICWKTNTIAGRQYSLKVNQPYLDLSYDLGIEQIVDFPTRQDNFLDLLFTSHPAFKLRCKQLPPLGDKSDHDIVLYDRTHQVSRKKNTT</sequence>
<reference evidence="2" key="1">
    <citation type="submission" date="2021-03" db="EMBL/GenBank/DDBJ databases">
        <authorList>
            <person name="Bekaert M."/>
        </authorList>
    </citation>
    <scope>NUCLEOTIDE SEQUENCE</scope>
</reference>
<dbReference type="Gene3D" id="3.60.10.10">
    <property type="entry name" value="Endonuclease/exonuclease/phosphatase"/>
    <property type="match status" value="1"/>
</dbReference>
<dbReference type="SUPFAM" id="SSF56219">
    <property type="entry name" value="DNase I-like"/>
    <property type="match status" value="1"/>
</dbReference>
<evidence type="ECO:0000313" key="3">
    <source>
        <dbReference type="Proteomes" id="UP000683360"/>
    </source>
</evidence>
<dbReference type="OrthoDB" id="10027367at2759"/>
<evidence type="ECO:0000313" key="2">
    <source>
        <dbReference type="EMBL" id="CAG2201003.1"/>
    </source>
</evidence>
<proteinExistence type="predicted"/>
<name>A0A8S3QX35_MYTED</name>
<accession>A0A8S3QX35</accession>
<dbReference type="GO" id="GO:0061343">
    <property type="term" value="P:cell adhesion involved in heart morphogenesis"/>
    <property type="evidence" value="ECO:0007669"/>
    <property type="project" value="TreeGrafter"/>
</dbReference>
<dbReference type="GO" id="GO:0031012">
    <property type="term" value="C:extracellular matrix"/>
    <property type="evidence" value="ECO:0007669"/>
    <property type="project" value="TreeGrafter"/>
</dbReference>
<dbReference type="PANTHER" id="PTHR33395:SF22">
    <property type="entry name" value="REVERSE TRANSCRIPTASE DOMAIN-CONTAINING PROTEIN"/>
    <property type="match status" value="1"/>
</dbReference>
<dbReference type="InterPro" id="IPR005135">
    <property type="entry name" value="Endo/exonuclease/phosphatase"/>
</dbReference>
<organism evidence="2 3">
    <name type="scientific">Mytilus edulis</name>
    <name type="common">Blue mussel</name>
    <dbReference type="NCBI Taxonomy" id="6550"/>
    <lineage>
        <taxon>Eukaryota</taxon>
        <taxon>Metazoa</taxon>
        <taxon>Spiralia</taxon>
        <taxon>Lophotrochozoa</taxon>
        <taxon>Mollusca</taxon>
        <taxon>Bivalvia</taxon>
        <taxon>Autobranchia</taxon>
        <taxon>Pteriomorphia</taxon>
        <taxon>Mytilida</taxon>
        <taxon>Mytiloidea</taxon>
        <taxon>Mytilidae</taxon>
        <taxon>Mytilinae</taxon>
        <taxon>Mytilus</taxon>
    </lineage>
</organism>
<feature type="domain" description="Endonuclease/exonuclease/phosphatase" evidence="1">
    <location>
        <begin position="155"/>
        <end position="273"/>
    </location>
</feature>
<dbReference type="Pfam" id="PF14529">
    <property type="entry name" value="Exo_endo_phos_2"/>
    <property type="match status" value="1"/>
</dbReference>
<dbReference type="GO" id="GO:0003824">
    <property type="term" value="F:catalytic activity"/>
    <property type="evidence" value="ECO:0007669"/>
    <property type="project" value="InterPro"/>
</dbReference>
<comment type="caution">
    <text evidence="2">The sequence shown here is derived from an EMBL/GenBank/DDBJ whole genome shotgun (WGS) entry which is preliminary data.</text>
</comment>
<dbReference type="InterPro" id="IPR036691">
    <property type="entry name" value="Endo/exonu/phosph_ase_sf"/>
</dbReference>
<dbReference type="Proteomes" id="UP000683360">
    <property type="component" value="Unassembled WGS sequence"/>
</dbReference>
<dbReference type="PANTHER" id="PTHR33395">
    <property type="entry name" value="TRANSCRIPTASE, PUTATIVE-RELATED-RELATED"/>
    <property type="match status" value="1"/>
</dbReference>
<keyword evidence="3" id="KW-1185">Reference proteome</keyword>
<dbReference type="GO" id="GO:0007508">
    <property type="term" value="P:larval heart development"/>
    <property type="evidence" value="ECO:0007669"/>
    <property type="project" value="TreeGrafter"/>
</dbReference>
<evidence type="ECO:0000259" key="1">
    <source>
        <dbReference type="Pfam" id="PF14529"/>
    </source>
</evidence>
<gene>
    <name evidence="2" type="ORF">MEDL_15638</name>
</gene>
<protein>
    <recommendedName>
        <fullName evidence="1">Endonuclease/exonuclease/phosphatase domain-containing protein</fullName>
    </recommendedName>
</protein>